<evidence type="ECO:0008006" key="4">
    <source>
        <dbReference type="Google" id="ProtNLM"/>
    </source>
</evidence>
<organism evidence="2 3">
    <name type="scientific">candidate division WOR-1 bacterium RIFCSPHIGHO2_01_FULL_53_15</name>
    <dbReference type="NCBI Taxonomy" id="1802564"/>
    <lineage>
        <taxon>Bacteria</taxon>
        <taxon>Bacillati</taxon>
        <taxon>Saganbacteria</taxon>
    </lineage>
</organism>
<accession>A0A1F4Q2G2</accession>
<dbReference type="InterPro" id="IPR007607">
    <property type="entry name" value="BacA/B"/>
</dbReference>
<evidence type="ECO:0000313" key="2">
    <source>
        <dbReference type="EMBL" id="OGB90026.1"/>
    </source>
</evidence>
<comment type="caution">
    <text evidence="2">The sequence shown here is derived from an EMBL/GenBank/DDBJ whole genome shotgun (WGS) entry which is preliminary data.</text>
</comment>
<sequence length="138" mass="14203">MGILDNLGGKRISTMLEGVVGSVIGENSKFKGEFTTSGSINVNGEFDGVIRAEREVIISPGGKVTGEVHGGSVVVTGQVNGNINAKDGLEIAKSGRVHGDITGGKIVIEQGSSYHGRVVVESGQAGPTEEISQPPQNF</sequence>
<dbReference type="PANTHER" id="PTHR35024">
    <property type="entry name" value="HYPOTHETICAL CYTOSOLIC PROTEIN"/>
    <property type="match status" value="1"/>
</dbReference>
<dbReference type="Pfam" id="PF04519">
    <property type="entry name" value="Bactofilin"/>
    <property type="match status" value="1"/>
</dbReference>
<protein>
    <recommendedName>
        <fullName evidence="4">Cell shape determination protein CcmA</fullName>
    </recommendedName>
</protein>
<name>A0A1F4Q2G2_UNCSA</name>
<dbReference type="Proteomes" id="UP000178724">
    <property type="component" value="Unassembled WGS sequence"/>
</dbReference>
<dbReference type="PANTHER" id="PTHR35024:SF4">
    <property type="entry name" value="POLYMER-FORMING CYTOSKELETAL PROTEIN"/>
    <property type="match status" value="1"/>
</dbReference>
<dbReference type="EMBL" id="METM01000016">
    <property type="protein sequence ID" value="OGB90026.1"/>
    <property type="molecule type" value="Genomic_DNA"/>
</dbReference>
<reference evidence="2 3" key="1">
    <citation type="journal article" date="2016" name="Nat. Commun.">
        <title>Thousands of microbial genomes shed light on interconnected biogeochemical processes in an aquifer system.</title>
        <authorList>
            <person name="Anantharaman K."/>
            <person name="Brown C.T."/>
            <person name="Hug L.A."/>
            <person name="Sharon I."/>
            <person name="Castelle C.J."/>
            <person name="Probst A.J."/>
            <person name="Thomas B.C."/>
            <person name="Singh A."/>
            <person name="Wilkins M.J."/>
            <person name="Karaoz U."/>
            <person name="Brodie E.L."/>
            <person name="Williams K.H."/>
            <person name="Hubbard S.S."/>
            <person name="Banfield J.F."/>
        </authorList>
    </citation>
    <scope>NUCLEOTIDE SEQUENCE [LARGE SCALE GENOMIC DNA]</scope>
</reference>
<evidence type="ECO:0000256" key="1">
    <source>
        <dbReference type="ARBA" id="ARBA00044755"/>
    </source>
</evidence>
<evidence type="ECO:0000313" key="3">
    <source>
        <dbReference type="Proteomes" id="UP000178724"/>
    </source>
</evidence>
<dbReference type="AlphaFoldDB" id="A0A1F4Q2G2"/>
<gene>
    <name evidence="2" type="ORF">A2625_01655</name>
</gene>
<comment type="similarity">
    <text evidence="1">Belongs to the bactofilin family.</text>
</comment>
<proteinExistence type="inferred from homology"/>